<organism evidence="5 6">
    <name type="scientific">Aurantiacibacter zhengii</name>
    <dbReference type="NCBI Taxonomy" id="2307003"/>
    <lineage>
        <taxon>Bacteria</taxon>
        <taxon>Pseudomonadati</taxon>
        <taxon>Pseudomonadota</taxon>
        <taxon>Alphaproteobacteria</taxon>
        <taxon>Sphingomonadales</taxon>
        <taxon>Erythrobacteraceae</taxon>
        <taxon>Aurantiacibacter</taxon>
    </lineage>
</organism>
<gene>
    <name evidence="5" type="ORF">D2V07_05285</name>
</gene>
<proteinExistence type="inferred from homology"/>
<evidence type="ECO:0000313" key="6">
    <source>
        <dbReference type="Proteomes" id="UP000286576"/>
    </source>
</evidence>
<dbReference type="InterPro" id="IPR036237">
    <property type="entry name" value="Xyl_isomerase-like_sf"/>
</dbReference>
<dbReference type="Proteomes" id="UP000286576">
    <property type="component" value="Unassembled WGS sequence"/>
</dbReference>
<evidence type="ECO:0000256" key="2">
    <source>
        <dbReference type="PIRNR" id="PIRNR006241"/>
    </source>
</evidence>
<dbReference type="InterPro" id="IPR026040">
    <property type="entry name" value="HyI-like"/>
</dbReference>
<name>A0A418NUQ5_9SPHN</name>
<dbReference type="InterPro" id="IPR050417">
    <property type="entry name" value="Sugar_Epim/Isomerase"/>
</dbReference>
<dbReference type="GO" id="GO:0016853">
    <property type="term" value="F:isomerase activity"/>
    <property type="evidence" value="ECO:0007669"/>
    <property type="project" value="UniProtKB-KW"/>
</dbReference>
<protein>
    <submittedName>
        <fullName evidence="5">Hydroxypyruvate isomerase</fullName>
    </submittedName>
</protein>
<comment type="caution">
    <text evidence="5">The sequence shown here is derived from an EMBL/GenBank/DDBJ whole genome shotgun (WGS) entry which is preliminary data.</text>
</comment>
<dbReference type="AlphaFoldDB" id="A0A418NUQ5"/>
<evidence type="ECO:0000259" key="4">
    <source>
        <dbReference type="Pfam" id="PF01261"/>
    </source>
</evidence>
<dbReference type="PIRSF" id="PIRSF006241">
    <property type="entry name" value="HyI"/>
    <property type="match status" value="1"/>
</dbReference>
<dbReference type="Pfam" id="PF01261">
    <property type="entry name" value="AP_endonuc_2"/>
    <property type="match status" value="1"/>
</dbReference>
<dbReference type="PANTHER" id="PTHR43489">
    <property type="entry name" value="ISOMERASE"/>
    <property type="match status" value="1"/>
</dbReference>
<dbReference type="Gene3D" id="3.20.20.150">
    <property type="entry name" value="Divalent-metal-dependent TIM barrel enzymes"/>
    <property type="match status" value="1"/>
</dbReference>
<keyword evidence="5" id="KW-0670">Pyruvate</keyword>
<evidence type="ECO:0000256" key="1">
    <source>
        <dbReference type="ARBA" id="ARBA00023235"/>
    </source>
</evidence>
<evidence type="ECO:0000313" key="5">
    <source>
        <dbReference type="EMBL" id="RIV87751.1"/>
    </source>
</evidence>
<dbReference type="RefSeq" id="WP_119585476.1">
    <property type="nucleotide sequence ID" value="NZ_CAWODQ010000012.1"/>
</dbReference>
<evidence type="ECO:0000256" key="3">
    <source>
        <dbReference type="PIRSR" id="PIRSR006241-50"/>
    </source>
</evidence>
<dbReference type="EMBL" id="QXFL01000002">
    <property type="protein sequence ID" value="RIV87751.1"/>
    <property type="molecule type" value="Genomic_DNA"/>
</dbReference>
<feature type="active site" description="Proton donor/acceptor" evidence="3">
    <location>
        <position position="138"/>
    </location>
</feature>
<dbReference type="InterPro" id="IPR013022">
    <property type="entry name" value="Xyl_isomerase-like_TIM-brl"/>
</dbReference>
<comment type="similarity">
    <text evidence="2">Belongs to the hyi family.</text>
</comment>
<keyword evidence="1 2" id="KW-0413">Isomerase</keyword>
<feature type="active site" description="Proton donor/acceptor" evidence="3">
    <location>
        <position position="235"/>
    </location>
</feature>
<dbReference type="SUPFAM" id="SSF51658">
    <property type="entry name" value="Xylose isomerase-like"/>
    <property type="match status" value="1"/>
</dbReference>
<keyword evidence="6" id="KW-1185">Reference proteome</keyword>
<reference evidence="5 6" key="1">
    <citation type="submission" date="2018-08" db="EMBL/GenBank/DDBJ databases">
        <title>Erythrobacter zhengii sp.nov., a bacterium isolated from deep-sea sediment.</title>
        <authorList>
            <person name="Fang C."/>
            <person name="Wu Y.-H."/>
            <person name="Sun C."/>
            <person name="Wang H."/>
            <person name="Cheng H."/>
            <person name="Meng F.-X."/>
            <person name="Wang C.-S."/>
            <person name="Xu X.-W."/>
        </authorList>
    </citation>
    <scope>NUCLEOTIDE SEQUENCE [LARGE SCALE GENOMIC DNA]</scope>
    <source>
        <strain evidence="5 6">V18</strain>
    </source>
</reference>
<feature type="domain" description="Xylose isomerase-like TIM barrel" evidence="4">
    <location>
        <begin position="23"/>
        <end position="250"/>
    </location>
</feature>
<accession>A0A418NUQ5</accession>
<sequence>MSNLSACIEWQFTEAGQGLPERIRAARDAGFEHVEFHLWRDKDMAGVARALDETGISLTGFCVDPRRSIVDPAEHEEMLQAVSDTLAEASKVGSPPLIVASGFRVDGMSEEEHFANAVSVLKRAAKLAEGAGVTLVLEPLNTELFSTMYLVNTPLALDIIEAVGSPNLRLLYDVHHSAVMKENLKEVLAGRTHLVAHVQVAGTPGRNEPGTGELDWKQIMADLDELGYRGPIGLEYMPTMPMEQSLAATREAMYG</sequence>
<dbReference type="OrthoDB" id="9786584at2"/>